<comment type="subcellular location">
    <subcellularLocation>
        <location evidence="1 2 3">Nucleus</location>
    </subcellularLocation>
</comment>
<dbReference type="InterPro" id="IPR009057">
    <property type="entry name" value="Homeodomain-like_sf"/>
</dbReference>
<keyword evidence="2 3" id="KW-0238">DNA-binding</keyword>
<keyword evidence="2 3" id="KW-0539">Nucleus</keyword>
<dbReference type="InterPro" id="IPR001356">
    <property type="entry name" value="HD"/>
</dbReference>
<feature type="DNA-binding region" description="Homeobox" evidence="2">
    <location>
        <begin position="3"/>
        <end position="26"/>
    </location>
</feature>
<dbReference type="CDD" id="cd00086">
    <property type="entry name" value="homeodomain"/>
    <property type="match status" value="1"/>
</dbReference>
<feature type="region of interest" description="Disordered" evidence="4">
    <location>
        <begin position="24"/>
        <end position="59"/>
    </location>
</feature>
<protein>
    <submittedName>
        <fullName evidence="8">Homeobox domain-containing protein</fullName>
    </submittedName>
</protein>
<keyword evidence="7" id="KW-1185">Reference proteome</keyword>
<evidence type="ECO:0000256" key="3">
    <source>
        <dbReference type="RuleBase" id="RU000682"/>
    </source>
</evidence>
<name>A0A183U981_TOXCA</name>
<dbReference type="Gene3D" id="1.10.10.60">
    <property type="entry name" value="Homeodomain-like"/>
    <property type="match status" value="1"/>
</dbReference>
<evidence type="ECO:0000313" key="8">
    <source>
        <dbReference type="WBParaSite" id="TCNE_0000505101-mRNA-1"/>
    </source>
</evidence>
<reference evidence="8" key="1">
    <citation type="submission" date="2016-06" db="UniProtKB">
        <authorList>
            <consortium name="WormBaseParasite"/>
        </authorList>
    </citation>
    <scope>IDENTIFICATION</scope>
</reference>
<dbReference type="AlphaFoldDB" id="A0A183U981"/>
<dbReference type="PROSITE" id="PS50071">
    <property type="entry name" value="HOMEOBOX_2"/>
    <property type="match status" value="1"/>
</dbReference>
<dbReference type="Proteomes" id="UP000050794">
    <property type="component" value="Unassembled WGS sequence"/>
</dbReference>
<evidence type="ECO:0000256" key="4">
    <source>
        <dbReference type="SAM" id="MobiDB-lite"/>
    </source>
</evidence>
<dbReference type="GO" id="GO:0003677">
    <property type="term" value="F:DNA binding"/>
    <property type="evidence" value="ECO:0007669"/>
    <property type="project" value="UniProtKB-UniRule"/>
</dbReference>
<evidence type="ECO:0000313" key="6">
    <source>
        <dbReference type="EMBL" id="VDM33843.1"/>
    </source>
</evidence>
<feature type="domain" description="Homeobox" evidence="5">
    <location>
        <begin position="1"/>
        <end position="25"/>
    </location>
</feature>
<evidence type="ECO:0000256" key="1">
    <source>
        <dbReference type="ARBA" id="ARBA00004123"/>
    </source>
</evidence>
<gene>
    <name evidence="6" type="ORF">TCNE_LOCUS5051</name>
</gene>
<dbReference type="SUPFAM" id="SSF46689">
    <property type="entry name" value="Homeodomain-like"/>
    <property type="match status" value="1"/>
</dbReference>
<sequence length="59" mass="6622">MCNLDIPATEAAVWFQNRRTKWRKKEAADNALVKRSEPAPSSPRSTPLQPITPFISSPN</sequence>
<dbReference type="GO" id="GO:0005634">
    <property type="term" value="C:nucleus"/>
    <property type="evidence" value="ECO:0007669"/>
    <property type="project" value="UniProtKB-SubCell"/>
</dbReference>
<organism evidence="7 8">
    <name type="scientific">Toxocara canis</name>
    <name type="common">Canine roundworm</name>
    <dbReference type="NCBI Taxonomy" id="6265"/>
    <lineage>
        <taxon>Eukaryota</taxon>
        <taxon>Metazoa</taxon>
        <taxon>Ecdysozoa</taxon>
        <taxon>Nematoda</taxon>
        <taxon>Chromadorea</taxon>
        <taxon>Rhabditida</taxon>
        <taxon>Spirurina</taxon>
        <taxon>Ascaridomorpha</taxon>
        <taxon>Ascaridoidea</taxon>
        <taxon>Toxocaridae</taxon>
        <taxon>Toxocara</taxon>
    </lineage>
</organism>
<dbReference type="WBParaSite" id="TCNE_0000505101-mRNA-1">
    <property type="protein sequence ID" value="TCNE_0000505101-mRNA-1"/>
    <property type="gene ID" value="TCNE_0000505101"/>
</dbReference>
<feature type="compositionally biased region" description="Polar residues" evidence="4">
    <location>
        <begin position="42"/>
        <end position="59"/>
    </location>
</feature>
<proteinExistence type="predicted"/>
<feature type="compositionally biased region" description="Basic and acidic residues" evidence="4">
    <location>
        <begin position="25"/>
        <end position="37"/>
    </location>
</feature>
<evidence type="ECO:0000259" key="5">
    <source>
        <dbReference type="PROSITE" id="PS50071"/>
    </source>
</evidence>
<accession>A0A183U981</accession>
<evidence type="ECO:0000256" key="2">
    <source>
        <dbReference type="PROSITE-ProRule" id="PRU00108"/>
    </source>
</evidence>
<dbReference type="EMBL" id="UYWY01010633">
    <property type="protein sequence ID" value="VDM33843.1"/>
    <property type="molecule type" value="Genomic_DNA"/>
</dbReference>
<dbReference type="Pfam" id="PF00046">
    <property type="entry name" value="Homeodomain"/>
    <property type="match status" value="1"/>
</dbReference>
<keyword evidence="2 3" id="KW-0371">Homeobox</keyword>
<evidence type="ECO:0000313" key="7">
    <source>
        <dbReference type="Proteomes" id="UP000050794"/>
    </source>
</evidence>
<reference evidence="6 7" key="2">
    <citation type="submission" date="2018-11" db="EMBL/GenBank/DDBJ databases">
        <authorList>
            <consortium name="Pathogen Informatics"/>
        </authorList>
    </citation>
    <scope>NUCLEOTIDE SEQUENCE [LARGE SCALE GENOMIC DNA]</scope>
</reference>